<dbReference type="OrthoDB" id="8894489at2"/>
<dbReference type="InterPro" id="IPR029069">
    <property type="entry name" value="HotDog_dom_sf"/>
</dbReference>
<dbReference type="Pfam" id="PF03061">
    <property type="entry name" value="4HBT"/>
    <property type="match status" value="1"/>
</dbReference>
<feature type="domain" description="HotDog ACOT-type" evidence="4">
    <location>
        <begin position="1"/>
        <end position="110"/>
    </location>
</feature>
<dbReference type="STRING" id="1592317.DPF_1263"/>
<dbReference type="EMBL" id="BDFE01000015">
    <property type="protein sequence ID" value="GAU08551.1"/>
    <property type="molecule type" value="Genomic_DNA"/>
</dbReference>
<reference evidence="6" key="1">
    <citation type="submission" date="2016-06" db="EMBL/GenBank/DDBJ databases">
        <title>Draft genome sequence of Desulfoplanes formicivorans strain Pf12B.</title>
        <authorList>
            <person name="Watanabe M."/>
            <person name="Kojima H."/>
            <person name="Fukui M."/>
        </authorList>
    </citation>
    <scope>NUCLEOTIDE SEQUENCE [LARGE SCALE GENOMIC DNA]</scope>
    <source>
        <strain evidence="6">Pf12B</strain>
    </source>
</reference>
<gene>
    <name evidence="5" type="ORF">DPF_1263</name>
</gene>
<accession>A0A194AHJ2</accession>
<protein>
    <submittedName>
        <fullName evidence="5">Thioesterase</fullName>
    </submittedName>
</protein>
<comment type="similarity">
    <text evidence="1">Belongs to the acyl coenzyme A hydrolase family.</text>
</comment>
<evidence type="ECO:0000313" key="6">
    <source>
        <dbReference type="Proteomes" id="UP000095200"/>
    </source>
</evidence>
<keyword evidence="2 3" id="KW-0378">Hydrolase</keyword>
<evidence type="ECO:0000256" key="1">
    <source>
        <dbReference type="ARBA" id="ARBA00010458"/>
    </source>
</evidence>
<dbReference type="InterPro" id="IPR006683">
    <property type="entry name" value="Thioestr_dom"/>
</dbReference>
<evidence type="ECO:0000256" key="3">
    <source>
        <dbReference type="PROSITE-ProRule" id="PRU01106"/>
    </source>
</evidence>
<evidence type="ECO:0000313" key="5">
    <source>
        <dbReference type="EMBL" id="GAU08551.1"/>
    </source>
</evidence>
<dbReference type="RefSeq" id="WP_069858164.1">
    <property type="nucleotide sequence ID" value="NZ_BDFE01000015.1"/>
</dbReference>
<dbReference type="AlphaFoldDB" id="A0A194AHJ2"/>
<dbReference type="GO" id="GO:0009062">
    <property type="term" value="P:fatty acid catabolic process"/>
    <property type="evidence" value="ECO:0007669"/>
    <property type="project" value="TreeGrafter"/>
</dbReference>
<sequence>MNTFTMVRPEHLNHHGYLFGGSMLKWVDEYAWLVAARDFPGCTLVTRGMDRIVFSKQVKNGSILRFSILPWKQGNTSVTYAVEVHADSPGAMQEELVFSTHVTFVRIDEDGHKTALPKRETYRSMETS</sequence>
<dbReference type="SUPFAM" id="SSF54637">
    <property type="entry name" value="Thioesterase/thiol ester dehydrase-isomerase"/>
    <property type="match status" value="1"/>
</dbReference>
<dbReference type="Proteomes" id="UP000095200">
    <property type="component" value="Unassembled WGS sequence"/>
</dbReference>
<proteinExistence type="inferred from homology"/>
<comment type="caution">
    <text evidence="5">The sequence shown here is derived from an EMBL/GenBank/DDBJ whole genome shotgun (WGS) entry which is preliminary data.</text>
</comment>
<dbReference type="GO" id="GO:0052816">
    <property type="term" value="F:long-chain fatty acyl-CoA hydrolase activity"/>
    <property type="evidence" value="ECO:0007669"/>
    <property type="project" value="TreeGrafter"/>
</dbReference>
<dbReference type="InterPro" id="IPR033120">
    <property type="entry name" value="HOTDOG_ACOT"/>
</dbReference>
<name>A0A194AHJ2_9BACT</name>
<organism evidence="5 6">
    <name type="scientific">Desulfoplanes formicivorans</name>
    <dbReference type="NCBI Taxonomy" id="1592317"/>
    <lineage>
        <taxon>Bacteria</taxon>
        <taxon>Pseudomonadati</taxon>
        <taxon>Thermodesulfobacteriota</taxon>
        <taxon>Desulfovibrionia</taxon>
        <taxon>Desulfovibrionales</taxon>
        <taxon>Desulfoplanaceae</taxon>
        <taxon>Desulfoplanes</taxon>
    </lineage>
</organism>
<dbReference type="GO" id="GO:0006637">
    <property type="term" value="P:acyl-CoA metabolic process"/>
    <property type="evidence" value="ECO:0007669"/>
    <property type="project" value="TreeGrafter"/>
</dbReference>
<keyword evidence="6" id="KW-1185">Reference proteome</keyword>
<dbReference type="PANTHER" id="PTHR11049">
    <property type="entry name" value="ACYL COENZYME A THIOESTER HYDROLASE"/>
    <property type="match status" value="1"/>
</dbReference>
<dbReference type="InterPro" id="IPR040170">
    <property type="entry name" value="Cytosol_ACT"/>
</dbReference>
<dbReference type="GO" id="GO:0005829">
    <property type="term" value="C:cytosol"/>
    <property type="evidence" value="ECO:0007669"/>
    <property type="project" value="TreeGrafter"/>
</dbReference>
<dbReference type="PROSITE" id="PS51770">
    <property type="entry name" value="HOTDOG_ACOT"/>
    <property type="match status" value="1"/>
</dbReference>
<dbReference type="Gene3D" id="3.10.129.10">
    <property type="entry name" value="Hotdog Thioesterase"/>
    <property type="match status" value="1"/>
</dbReference>
<dbReference type="PANTHER" id="PTHR11049:SF31">
    <property type="entry name" value="HOTDOG ACOT-TYPE DOMAIN-CONTAINING PROTEIN"/>
    <property type="match status" value="1"/>
</dbReference>
<evidence type="ECO:0000256" key="2">
    <source>
        <dbReference type="ARBA" id="ARBA00022801"/>
    </source>
</evidence>
<dbReference type="CDD" id="cd03442">
    <property type="entry name" value="BFIT_BACH"/>
    <property type="match status" value="1"/>
</dbReference>
<evidence type="ECO:0000259" key="4">
    <source>
        <dbReference type="PROSITE" id="PS51770"/>
    </source>
</evidence>